<gene>
    <name evidence="8" type="ORF">SteCoe_9292</name>
</gene>
<evidence type="ECO:0000256" key="6">
    <source>
        <dbReference type="SAM" id="Phobius"/>
    </source>
</evidence>
<evidence type="ECO:0000313" key="9">
    <source>
        <dbReference type="Proteomes" id="UP000187209"/>
    </source>
</evidence>
<dbReference type="PANTHER" id="PTHR23292">
    <property type="entry name" value="LIPOPOLYSACCHARIDE-INDUCED TUMOR NECROSIS FACTOR-ALPHA FACTOR"/>
    <property type="match status" value="1"/>
</dbReference>
<dbReference type="InterPro" id="IPR006629">
    <property type="entry name" value="LITAF"/>
</dbReference>
<dbReference type="GO" id="GO:0016020">
    <property type="term" value="C:membrane"/>
    <property type="evidence" value="ECO:0007669"/>
    <property type="project" value="UniProtKB-SubCell"/>
</dbReference>
<comment type="subcellular location">
    <subcellularLocation>
        <location evidence="1">Membrane</location>
        <topology evidence="1">Peripheral membrane protein</topology>
    </subcellularLocation>
</comment>
<sequence>MTSLAKPRVLAQHFDDSPLFSFSSRSNSPTITHKISTIPFEFTENTRPGSFVSYQTPATRFSSMSGTNEAYVKLSDDSLIKLHEKMIKIKENYDANYTERPLQLDIPELHTEELAFDEGIPSLRWCAYCGCETATEIYYENSSKTFWSSVAIFFSGGIFGCFMIPYAMKSCKDLHVRCHRCKHKLDRPEAF</sequence>
<dbReference type="InterPro" id="IPR037519">
    <property type="entry name" value="LITAF_fam"/>
</dbReference>
<evidence type="ECO:0000256" key="1">
    <source>
        <dbReference type="ARBA" id="ARBA00004170"/>
    </source>
</evidence>
<evidence type="ECO:0000313" key="8">
    <source>
        <dbReference type="EMBL" id="OMJ88745.1"/>
    </source>
</evidence>
<keyword evidence="9" id="KW-1185">Reference proteome</keyword>
<dbReference type="Pfam" id="PF10601">
    <property type="entry name" value="zf-LITAF-like"/>
    <property type="match status" value="1"/>
</dbReference>
<comment type="similarity">
    <text evidence="2">Belongs to the CDIP1/LITAF family.</text>
</comment>
<comment type="caution">
    <text evidence="8">The sequence shown here is derived from an EMBL/GenBank/DDBJ whole genome shotgun (WGS) entry which is preliminary data.</text>
</comment>
<dbReference type="GO" id="GO:0008270">
    <property type="term" value="F:zinc ion binding"/>
    <property type="evidence" value="ECO:0007669"/>
    <property type="project" value="TreeGrafter"/>
</dbReference>
<proteinExistence type="inferred from homology"/>
<evidence type="ECO:0000256" key="5">
    <source>
        <dbReference type="ARBA" id="ARBA00023136"/>
    </source>
</evidence>
<feature type="transmembrane region" description="Helical" evidence="6">
    <location>
        <begin position="146"/>
        <end position="167"/>
    </location>
</feature>
<dbReference type="PANTHER" id="PTHR23292:SF6">
    <property type="entry name" value="FI16602P1-RELATED"/>
    <property type="match status" value="1"/>
</dbReference>
<keyword evidence="5 6" id="KW-0472">Membrane</keyword>
<evidence type="ECO:0000259" key="7">
    <source>
        <dbReference type="PROSITE" id="PS51837"/>
    </source>
</evidence>
<evidence type="ECO:0000256" key="4">
    <source>
        <dbReference type="ARBA" id="ARBA00022833"/>
    </source>
</evidence>
<keyword evidence="4" id="KW-0862">Zinc</keyword>
<dbReference type="Proteomes" id="UP000187209">
    <property type="component" value="Unassembled WGS sequence"/>
</dbReference>
<feature type="domain" description="LITAF" evidence="7">
    <location>
        <begin position="106"/>
        <end position="190"/>
    </location>
</feature>
<dbReference type="AlphaFoldDB" id="A0A1R2CIG4"/>
<keyword evidence="6" id="KW-0812">Transmembrane</keyword>
<protein>
    <recommendedName>
        <fullName evidence="7">LITAF domain-containing protein</fullName>
    </recommendedName>
</protein>
<name>A0A1R2CIG4_9CILI</name>
<evidence type="ECO:0000256" key="3">
    <source>
        <dbReference type="ARBA" id="ARBA00022723"/>
    </source>
</evidence>
<evidence type="ECO:0000256" key="2">
    <source>
        <dbReference type="ARBA" id="ARBA00005975"/>
    </source>
</evidence>
<reference evidence="8 9" key="1">
    <citation type="submission" date="2016-11" db="EMBL/GenBank/DDBJ databases">
        <title>The macronuclear genome of Stentor coeruleus: a giant cell with tiny introns.</title>
        <authorList>
            <person name="Slabodnick M."/>
            <person name="Ruby J.G."/>
            <person name="Reiff S.B."/>
            <person name="Swart E.C."/>
            <person name="Gosai S."/>
            <person name="Prabakaran S."/>
            <person name="Witkowska E."/>
            <person name="Larue G.E."/>
            <person name="Fisher S."/>
            <person name="Freeman R.M."/>
            <person name="Gunawardena J."/>
            <person name="Chu W."/>
            <person name="Stover N.A."/>
            <person name="Gregory B.D."/>
            <person name="Nowacki M."/>
            <person name="Derisi J."/>
            <person name="Roy S.W."/>
            <person name="Marshall W.F."/>
            <person name="Sood P."/>
        </authorList>
    </citation>
    <scope>NUCLEOTIDE SEQUENCE [LARGE SCALE GENOMIC DNA]</scope>
    <source>
        <strain evidence="8">WM001</strain>
    </source>
</reference>
<dbReference type="SMART" id="SM00714">
    <property type="entry name" value="LITAF"/>
    <property type="match status" value="1"/>
</dbReference>
<dbReference type="OrthoDB" id="4713066at2759"/>
<organism evidence="8 9">
    <name type="scientific">Stentor coeruleus</name>
    <dbReference type="NCBI Taxonomy" id="5963"/>
    <lineage>
        <taxon>Eukaryota</taxon>
        <taxon>Sar</taxon>
        <taxon>Alveolata</taxon>
        <taxon>Ciliophora</taxon>
        <taxon>Postciliodesmatophora</taxon>
        <taxon>Heterotrichea</taxon>
        <taxon>Heterotrichida</taxon>
        <taxon>Stentoridae</taxon>
        <taxon>Stentor</taxon>
    </lineage>
</organism>
<keyword evidence="3" id="KW-0479">Metal-binding</keyword>
<accession>A0A1R2CIG4</accession>
<keyword evidence="6" id="KW-1133">Transmembrane helix</keyword>
<dbReference type="EMBL" id="MPUH01000143">
    <property type="protein sequence ID" value="OMJ88745.1"/>
    <property type="molecule type" value="Genomic_DNA"/>
</dbReference>
<dbReference type="PROSITE" id="PS51837">
    <property type="entry name" value="LITAF"/>
    <property type="match status" value="1"/>
</dbReference>